<sequence length="152" mass="16751">VASHSPRDDMKVMEARVRLANWARSGEMPWQSSEKSGTKNFDADGFVKPGLVAEQWLRGQREASHVSGNKQQDQTDKYGHIYNQMQLYSDGSENVSFCSTNVSFMTLEPEVVEKSGLRHFPLGTNSGSKGNVVSVHNGGSFNTKGIQNGLED</sequence>
<feature type="non-terminal residue" evidence="1">
    <location>
        <position position="152"/>
    </location>
</feature>
<proteinExistence type="predicted"/>
<reference evidence="1" key="1">
    <citation type="submission" date="2014-12" db="EMBL/GenBank/DDBJ databases">
        <title>Insight into the proteome of Arion vulgaris.</title>
        <authorList>
            <person name="Aradska J."/>
            <person name="Bulat T."/>
            <person name="Smidak R."/>
            <person name="Sarate P."/>
            <person name="Gangsoo J."/>
            <person name="Sialana F."/>
            <person name="Bilban M."/>
            <person name="Lubec G."/>
        </authorList>
    </citation>
    <scope>NUCLEOTIDE SEQUENCE</scope>
    <source>
        <tissue evidence="1">Skin</tissue>
    </source>
</reference>
<dbReference type="AlphaFoldDB" id="A0A0B6Y3L0"/>
<accession>A0A0B6Y3L0</accession>
<protein>
    <submittedName>
        <fullName evidence="1">Uncharacterized protein</fullName>
    </submittedName>
</protein>
<organism evidence="1">
    <name type="scientific">Arion vulgaris</name>
    <dbReference type="NCBI Taxonomy" id="1028688"/>
    <lineage>
        <taxon>Eukaryota</taxon>
        <taxon>Metazoa</taxon>
        <taxon>Spiralia</taxon>
        <taxon>Lophotrochozoa</taxon>
        <taxon>Mollusca</taxon>
        <taxon>Gastropoda</taxon>
        <taxon>Heterobranchia</taxon>
        <taxon>Euthyneura</taxon>
        <taxon>Panpulmonata</taxon>
        <taxon>Eupulmonata</taxon>
        <taxon>Stylommatophora</taxon>
        <taxon>Helicina</taxon>
        <taxon>Arionoidea</taxon>
        <taxon>Arionidae</taxon>
        <taxon>Arion</taxon>
    </lineage>
</organism>
<evidence type="ECO:0000313" key="1">
    <source>
        <dbReference type="EMBL" id="CEK50877.1"/>
    </source>
</evidence>
<gene>
    <name evidence="1" type="primary">ORF11898</name>
</gene>
<feature type="non-terminal residue" evidence="1">
    <location>
        <position position="1"/>
    </location>
</feature>
<name>A0A0B6Y3L0_9EUPU</name>
<dbReference type="EMBL" id="HACG01004012">
    <property type="protein sequence ID" value="CEK50877.1"/>
    <property type="molecule type" value="Transcribed_RNA"/>
</dbReference>